<comment type="caution">
    <text evidence="2">The sequence shown here is derived from an EMBL/GenBank/DDBJ whole genome shotgun (WGS) entry which is preliminary data.</text>
</comment>
<feature type="transmembrane region" description="Helical" evidence="1">
    <location>
        <begin position="292"/>
        <end position="315"/>
    </location>
</feature>
<reference evidence="2 3" key="1">
    <citation type="submission" date="2020-08" db="EMBL/GenBank/DDBJ databases">
        <title>Functional genomics of gut bacteria from endangered species of beetles.</title>
        <authorList>
            <person name="Carlos-Shanley C."/>
        </authorList>
    </citation>
    <scope>NUCLEOTIDE SEQUENCE [LARGE SCALE GENOMIC DNA]</scope>
    <source>
        <strain evidence="2 3">S00239</strain>
    </source>
</reference>
<keyword evidence="1" id="KW-0472">Membrane</keyword>
<dbReference type="AlphaFoldDB" id="A0A840LJL5"/>
<protein>
    <submittedName>
        <fullName evidence="2">rRNA maturation protein Nop10</fullName>
    </submittedName>
</protein>
<accession>A0A840LJL5</accession>
<keyword evidence="1" id="KW-0812">Transmembrane</keyword>
<feature type="transmembrane region" description="Helical" evidence="1">
    <location>
        <begin position="202"/>
        <end position="224"/>
    </location>
</feature>
<evidence type="ECO:0000313" key="2">
    <source>
        <dbReference type="EMBL" id="MBB4846179.1"/>
    </source>
</evidence>
<feature type="transmembrane region" description="Helical" evidence="1">
    <location>
        <begin position="236"/>
        <end position="257"/>
    </location>
</feature>
<keyword evidence="3" id="KW-1185">Reference proteome</keyword>
<sequence>MSTPDSTAIKPQKLSLSRAWRRATAIAPTPANHCPNCGSALALPTPKYCGECGQETQIKAPTLMEFAQQFGGSYIAMEGALWRTLWRLLLLPGQLTLEYFAGRRRRYVLPLRLYLTISLLALVLLRVVSSIQIDKLENNAVKFDERDRSNLQLNIAGFQAGLKNGEFFCKNFPASMCARLERRFKADPQTMATEIREAQLRFFSHLGTAMFLLLPAYALWLKLAYFDKRRRYTEHLVFALHLHAFWFAMLILMLSKLPVLSELAPLACLIYPLVALLRVYRSRWWSTVLRAGVIVLLYLSTIAFALALVAVWTLLT</sequence>
<gene>
    <name evidence="2" type="ORF">HNP55_004733</name>
</gene>
<feature type="transmembrane region" description="Helical" evidence="1">
    <location>
        <begin position="113"/>
        <end position="133"/>
    </location>
</feature>
<dbReference type="Pfam" id="PF12412">
    <property type="entry name" value="DUF3667"/>
    <property type="match status" value="1"/>
</dbReference>
<organism evidence="2 3">
    <name type="scientific">Roseateles oligotrophus</name>
    <dbReference type="NCBI Taxonomy" id="1769250"/>
    <lineage>
        <taxon>Bacteria</taxon>
        <taxon>Pseudomonadati</taxon>
        <taxon>Pseudomonadota</taxon>
        <taxon>Betaproteobacteria</taxon>
        <taxon>Burkholderiales</taxon>
        <taxon>Sphaerotilaceae</taxon>
        <taxon>Roseateles</taxon>
    </lineage>
</organism>
<proteinExistence type="predicted"/>
<dbReference type="InterPro" id="IPR022134">
    <property type="entry name" value="DUF3667"/>
</dbReference>
<dbReference type="RefSeq" id="WP_184304764.1">
    <property type="nucleotide sequence ID" value="NZ_JACHLP010000015.1"/>
</dbReference>
<name>A0A840LJL5_9BURK</name>
<feature type="transmembrane region" description="Helical" evidence="1">
    <location>
        <begin position="263"/>
        <end position="280"/>
    </location>
</feature>
<dbReference type="EMBL" id="JACHLP010000015">
    <property type="protein sequence ID" value="MBB4846179.1"/>
    <property type="molecule type" value="Genomic_DNA"/>
</dbReference>
<keyword evidence="1" id="KW-1133">Transmembrane helix</keyword>
<evidence type="ECO:0000256" key="1">
    <source>
        <dbReference type="SAM" id="Phobius"/>
    </source>
</evidence>
<dbReference type="Proteomes" id="UP000562027">
    <property type="component" value="Unassembled WGS sequence"/>
</dbReference>
<evidence type="ECO:0000313" key="3">
    <source>
        <dbReference type="Proteomes" id="UP000562027"/>
    </source>
</evidence>